<evidence type="ECO:0000256" key="2">
    <source>
        <dbReference type="ARBA" id="ARBA00022475"/>
    </source>
</evidence>
<dbReference type="Proteomes" id="UP001431572">
    <property type="component" value="Chromosome 2"/>
</dbReference>
<name>A0A8T7M6L9_9CHLR</name>
<evidence type="ECO:0000256" key="4">
    <source>
        <dbReference type="ARBA" id="ARBA00022989"/>
    </source>
</evidence>
<feature type="domain" description="FIST C-domain" evidence="7">
    <location>
        <begin position="231"/>
        <end position="376"/>
    </location>
</feature>
<evidence type="ECO:0000313" key="10">
    <source>
        <dbReference type="Proteomes" id="UP000521676"/>
    </source>
</evidence>
<dbReference type="InterPro" id="IPR013702">
    <property type="entry name" value="FIST_domain_N"/>
</dbReference>
<dbReference type="EMBL" id="CP128400">
    <property type="protein sequence ID" value="WJW69665.1"/>
    <property type="molecule type" value="Genomic_DNA"/>
</dbReference>
<dbReference type="InterPro" id="IPR019494">
    <property type="entry name" value="FIST_C"/>
</dbReference>
<accession>A0A8T7M6L9</accession>
<evidence type="ECO:0000313" key="8">
    <source>
        <dbReference type="EMBL" id="NWJ47760.1"/>
    </source>
</evidence>
<keyword evidence="5" id="KW-0472">Membrane</keyword>
<evidence type="ECO:0000259" key="7">
    <source>
        <dbReference type="SMART" id="SM01204"/>
    </source>
</evidence>
<comment type="subcellular location">
    <subcellularLocation>
        <location evidence="1">Cell membrane</location>
        <topology evidence="1">Multi-pass membrane protein</topology>
    </subcellularLocation>
</comment>
<dbReference type="GO" id="GO:0005886">
    <property type="term" value="C:plasma membrane"/>
    <property type="evidence" value="ECO:0007669"/>
    <property type="project" value="UniProtKB-SubCell"/>
</dbReference>
<dbReference type="InterPro" id="IPR016741">
    <property type="entry name" value="UCP018953"/>
</dbReference>
<keyword evidence="2" id="KW-1003">Cell membrane</keyword>
<evidence type="ECO:0000313" key="9">
    <source>
        <dbReference type="EMBL" id="WJW69665.1"/>
    </source>
</evidence>
<evidence type="ECO:0000256" key="1">
    <source>
        <dbReference type="ARBA" id="ARBA00004651"/>
    </source>
</evidence>
<evidence type="ECO:0000256" key="5">
    <source>
        <dbReference type="ARBA" id="ARBA00023136"/>
    </source>
</evidence>
<dbReference type="Pfam" id="PF10442">
    <property type="entry name" value="FIST_C"/>
    <property type="match status" value="1"/>
</dbReference>
<dbReference type="PANTHER" id="PTHR14939:SF5">
    <property type="entry name" value="F-BOX ONLY PROTEIN 22"/>
    <property type="match status" value="1"/>
</dbReference>
<reference evidence="8 10" key="1">
    <citation type="submission" date="2020-06" db="EMBL/GenBank/DDBJ databases">
        <title>Anoxygenic phototrophic Chloroflexota member uses a Type I reaction center.</title>
        <authorList>
            <person name="Tsuji J.M."/>
            <person name="Shaw N.A."/>
            <person name="Nagashima S."/>
            <person name="Venkiteswaran J."/>
            <person name="Schiff S.L."/>
            <person name="Hanada S."/>
            <person name="Tank M."/>
            <person name="Neufeld J.D."/>
        </authorList>
    </citation>
    <scope>NUCLEOTIDE SEQUENCE [LARGE SCALE GENOMIC DNA]</scope>
    <source>
        <strain evidence="8">L227-S17</strain>
    </source>
</reference>
<reference evidence="9" key="2">
    <citation type="journal article" date="2024" name="Nature">
        <title>Anoxygenic phototroph of the Chloroflexota uses a type I reaction centre.</title>
        <authorList>
            <person name="Tsuji J.M."/>
            <person name="Shaw N.A."/>
            <person name="Nagashima S."/>
            <person name="Venkiteswaran J.J."/>
            <person name="Schiff S.L."/>
            <person name="Watanabe T."/>
            <person name="Fukui M."/>
            <person name="Hanada S."/>
            <person name="Tank M."/>
            <person name="Neufeld J.D."/>
        </authorList>
    </citation>
    <scope>NUCLEOTIDE SEQUENCE</scope>
    <source>
        <strain evidence="9">L227-S17</strain>
    </source>
</reference>
<dbReference type="EMBL" id="JACATZ010000003">
    <property type="protein sequence ID" value="NWJ47760.1"/>
    <property type="molecule type" value="Genomic_DNA"/>
</dbReference>
<dbReference type="AlphaFoldDB" id="A0A8T7M6L9"/>
<sequence length="399" mass="43002">MTKAKAVLAESLDWQEALNEALAKLASFGEIDLLCVFASAAYRQFYPSLIHDLYTRSGARTLIGCSGQSIIGNDREVEESPALALLALSLPGAKLRPTHLSQEVLSGEINADILGHILSQSTGLSEPDINAWLLLADPFTTGDAEPIINALTVAYRKRPIIGGMASGQFRMRETHIFLNGEVYDNGMVALAVGGDYTLRPVVSQGATPIGEAWMVTAADQNMIQAISGRPALQVLTDSMKTLSPEQLDKFRKQPLVGLAVDEYKAEFGRGDFIIRNLMGADPRTGVIAIGDIPRIGQTIQFQMRDEVAADEDLRELLSKSRNEMGGNMPVAGLLFSCNGRGSNMFAESDHDAKRIAEALDEMPLAGFFCNGEIGPIGSKTFLHSFTASLGLFVPTKPDA</sequence>
<keyword evidence="4" id="KW-1133">Transmembrane helix</keyword>
<dbReference type="Proteomes" id="UP000521676">
    <property type="component" value="Unassembled WGS sequence"/>
</dbReference>
<gene>
    <name evidence="8" type="ORF">HXX08_18050</name>
    <name evidence="9" type="ORF">OZ401_003293</name>
</gene>
<evidence type="ECO:0000259" key="6">
    <source>
        <dbReference type="SMART" id="SM00897"/>
    </source>
</evidence>
<proteinExistence type="predicted"/>
<feature type="domain" description="FIST" evidence="6">
    <location>
        <begin position="30"/>
        <end position="230"/>
    </location>
</feature>
<dbReference type="SMART" id="SM00897">
    <property type="entry name" value="FIST"/>
    <property type="match status" value="1"/>
</dbReference>
<dbReference type="PIRSF" id="PIRSF018953">
    <property type="entry name" value="UCP018953"/>
    <property type="match status" value="1"/>
</dbReference>
<evidence type="ECO:0000313" key="11">
    <source>
        <dbReference type="Proteomes" id="UP001431572"/>
    </source>
</evidence>
<dbReference type="SMART" id="SM01204">
    <property type="entry name" value="FIST_C"/>
    <property type="match status" value="1"/>
</dbReference>
<dbReference type="RefSeq" id="WP_341471538.1">
    <property type="nucleotide sequence ID" value="NZ_CP128400.1"/>
</dbReference>
<dbReference type="PANTHER" id="PTHR14939">
    <property type="entry name" value="F-BOX ONLY PROTEIN 22"/>
    <property type="match status" value="1"/>
</dbReference>
<keyword evidence="3" id="KW-0812">Transmembrane</keyword>
<dbReference type="Pfam" id="PF08495">
    <property type="entry name" value="FIST"/>
    <property type="match status" value="1"/>
</dbReference>
<keyword evidence="11" id="KW-1185">Reference proteome</keyword>
<organism evidence="8 10">
    <name type="scientific">Candidatus Chlorohelix allophototropha</name>
    <dbReference type="NCBI Taxonomy" id="3003348"/>
    <lineage>
        <taxon>Bacteria</taxon>
        <taxon>Bacillati</taxon>
        <taxon>Chloroflexota</taxon>
        <taxon>Chloroflexia</taxon>
        <taxon>Candidatus Chloroheliales</taxon>
        <taxon>Candidatus Chloroheliaceae</taxon>
        <taxon>Candidatus Chlorohelix</taxon>
    </lineage>
</organism>
<evidence type="ECO:0000256" key="3">
    <source>
        <dbReference type="ARBA" id="ARBA00022692"/>
    </source>
</evidence>
<protein>
    <submittedName>
        <fullName evidence="8">FIST C-terminal domain-containing protein</fullName>
    </submittedName>
</protein>